<dbReference type="AlphaFoldDB" id="A0A1Y2AS04"/>
<accession>A0A1Y2AS04</accession>
<name>A0A1Y2AS04_9TREE</name>
<evidence type="ECO:0000313" key="2">
    <source>
        <dbReference type="Proteomes" id="UP000193986"/>
    </source>
</evidence>
<reference evidence="1 2" key="1">
    <citation type="submission" date="2016-07" db="EMBL/GenBank/DDBJ databases">
        <title>Pervasive Adenine N6-methylation of Active Genes in Fungi.</title>
        <authorList>
            <consortium name="DOE Joint Genome Institute"/>
            <person name="Mondo S.J."/>
            <person name="Dannebaum R.O."/>
            <person name="Kuo R.C."/>
            <person name="Labutti K."/>
            <person name="Haridas S."/>
            <person name="Kuo A."/>
            <person name="Salamov A."/>
            <person name="Ahrendt S.R."/>
            <person name="Lipzen A."/>
            <person name="Sullivan W."/>
            <person name="Andreopoulos W.B."/>
            <person name="Clum A."/>
            <person name="Lindquist E."/>
            <person name="Daum C."/>
            <person name="Ramamoorthy G.K."/>
            <person name="Gryganskyi A."/>
            <person name="Culley D."/>
            <person name="Magnuson J.K."/>
            <person name="James T.Y."/>
            <person name="O'Malley M.A."/>
            <person name="Stajich J.E."/>
            <person name="Spatafora J.W."/>
            <person name="Visel A."/>
            <person name="Grigoriev I.V."/>
        </authorList>
    </citation>
    <scope>NUCLEOTIDE SEQUENCE [LARGE SCALE GENOMIC DNA]</scope>
    <source>
        <strain evidence="1 2">68-887.2</strain>
    </source>
</reference>
<dbReference type="Proteomes" id="UP000193986">
    <property type="component" value="Unassembled WGS sequence"/>
</dbReference>
<comment type="caution">
    <text evidence="1">The sequence shown here is derived from an EMBL/GenBank/DDBJ whole genome shotgun (WGS) entry which is preliminary data.</text>
</comment>
<gene>
    <name evidence="1" type="ORF">BCR39DRAFT_561148</name>
</gene>
<sequence>MLAIEQPAEAKQKHEIRLVDDRFETADIVRRFLDAATGKSLPTPQTISLHQLGDSIRFAKKYDCPLICALLLSIFKESLGAVDASGKTHSSSTFFSIAAQLDEPEICSAALKLGIGNFHEHHRQGDNKDRSSIPGRPGFDIIAFPLASFRDLPIDYLWALGRVSLVSGDKAKAEEFKRLIEVAKRTPVAQS</sequence>
<organism evidence="1 2">
    <name type="scientific">Naematelia encephala</name>
    <dbReference type="NCBI Taxonomy" id="71784"/>
    <lineage>
        <taxon>Eukaryota</taxon>
        <taxon>Fungi</taxon>
        <taxon>Dikarya</taxon>
        <taxon>Basidiomycota</taxon>
        <taxon>Agaricomycotina</taxon>
        <taxon>Tremellomycetes</taxon>
        <taxon>Tremellales</taxon>
        <taxon>Naemateliaceae</taxon>
        <taxon>Naematelia</taxon>
    </lineage>
</organism>
<keyword evidence="2" id="KW-1185">Reference proteome</keyword>
<dbReference type="InParanoid" id="A0A1Y2AS04"/>
<evidence type="ECO:0000313" key="1">
    <source>
        <dbReference type="EMBL" id="ORY25244.1"/>
    </source>
</evidence>
<dbReference type="EMBL" id="MCFC01000059">
    <property type="protein sequence ID" value="ORY25244.1"/>
    <property type="molecule type" value="Genomic_DNA"/>
</dbReference>
<proteinExistence type="predicted"/>
<protein>
    <submittedName>
        <fullName evidence="1">Uncharacterized protein</fullName>
    </submittedName>
</protein>